<evidence type="ECO:0000259" key="2">
    <source>
        <dbReference type="Pfam" id="PF01593"/>
    </source>
</evidence>
<proteinExistence type="predicted"/>
<feature type="region of interest" description="Disordered" evidence="1">
    <location>
        <begin position="363"/>
        <end position="388"/>
    </location>
</feature>
<keyword evidence="4" id="KW-1185">Reference proteome</keyword>
<name>A0ABP4J3B5_9ACTN</name>
<dbReference type="RefSeq" id="WP_344338967.1">
    <property type="nucleotide sequence ID" value="NZ_BAAAKJ010000255.1"/>
</dbReference>
<accession>A0ABP4J3B5</accession>
<reference evidence="4" key="1">
    <citation type="journal article" date="2019" name="Int. J. Syst. Evol. Microbiol.">
        <title>The Global Catalogue of Microorganisms (GCM) 10K type strain sequencing project: providing services to taxonomists for standard genome sequencing and annotation.</title>
        <authorList>
            <consortium name="The Broad Institute Genomics Platform"/>
            <consortium name="The Broad Institute Genome Sequencing Center for Infectious Disease"/>
            <person name="Wu L."/>
            <person name="Ma J."/>
        </authorList>
    </citation>
    <scope>NUCLEOTIDE SEQUENCE [LARGE SCALE GENOMIC DNA]</scope>
    <source>
        <strain evidence="4">JCM 12393</strain>
    </source>
</reference>
<comment type="caution">
    <text evidence="3">The sequence shown here is derived from an EMBL/GenBank/DDBJ whole genome shotgun (WGS) entry which is preliminary data.</text>
</comment>
<evidence type="ECO:0000313" key="4">
    <source>
        <dbReference type="Proteomes" id="UP001499863"/>
    </source>
</evidence>
<dbReference type="InterPro" id="IPR036188">
    <property type="entry name" value="FAD/NAD-bd_sf"/>
</dbReference>
<dbReference type="PANTHER" id="PTHR10742">
    <property type="entry name" value="FLAVIN MONOAMINE OXIDASE"/>
    <property type="match status" value="1"/>
</dbReference>
<dbReference type="Pfam" id="PF01593">
    <property type="entry name" value="Amino_oxidase"/>
    <property type="match status" value="1"/>
</dbReference>
<dbReference type="InterPro" id="IPR050281">
    <property type="entry name" value="Flavin_monoamine_oxidase"/>
</dbReference>
<dbReference type="SUPFAM" id="SSF51905">
    <property type="entry name" value="FAD/NAD(P)-binding domain"/>
    <property type="match status" value="1"/>
</dbReference>
<dbReference type="Gene3D" id="3.90.660.10">
    <property type="match status" value="1"/>
</dbReference>
<evidence type="ECO:0000256" key="1">
    <source>
        <dbReference type="SAM" id="MobiDB-lite"/>
    </source>
</evidence>
<dbReference type="Gene3D" id="3.50.50.60">
    <property type="entry name" value="FAD/NAD(P)-binding domain"/>
    <property type="match status" value="1"/>
</dbReference>
<dbReference type="InterPro" id="IPR002937">
    <property type="entry name" value="Amino_oxidase"/>
</dbReference>
<dbReference type="EMBL" id="BAAAKJ010000255">
    <property type="protein sequence ID" value="GAA1403003.1"/>
    <property type="molecule type" value="Genomic_DNA"/>
</dbReference>
<dbReference type="PANTHER" id="PTHR10742:SF342">
    <property type="entry name" value="AMINE OXIDASE"/>
    <property type="match status" value="1"/>
</dbReference>
<dbReference type="Gene3D" id="1.20.1440.240">
    <property type="match status" value="1"/>
</dbReference>
<evidence type="ECO:0000313" key="3">
    <source>
        <dbReference type="EMBL" id="GAA1403003.1"/>
    </source>
</evidence>
<organism evidence="3 4">
    <name type="scientific">Kitasatospora putterlickiae</name>
    <dbReference type="NCBI Taxonomy" id="221725"/>
    <lineage>
        <taxon>Bacteria</taxon>
        <taxon>Bacillati</taxon>
        <taxon>Actinomycetota</taxon>
        <taxon>Actinomycetes</taxon>
        <taxon>Kitasatosporales</taxon>
        <taxon>Streptomycetaceae</taxon>
        <taxon>Kitasatospora</taxon>
    </lineage>
</organism>
<gene>
    <name evidence="3" type="ORF">GCM10009639_47110</name>
</gene>
<sequence length="537" mass="59668">MLGHRLSEVRMFDESFAFPKSLLNPVQTPAGARGAVIGAGIAGLVASYELQRRGFDIVLYERLNRPGGRVRTHRFWDGTYADLGAMRVPENHHCVLHYISAFGLPTRPFVNFNPDAYYHLRGHRVRIQQAGALNSVYALRAGERGTPLDVLDNLLRTVWVSLSTDQQRHLLEGRWDDPALDRLTTVSLWQYVHERISPDAWHLLGHASGLAHYEQSCLLEVLVDYFGLFHLGQVELVGGMETLVQAFVRELRPGTLHLSTRIDELKLSGTGVRVGGRRLGSPVSERFDFVVCCVPVPALDQIAFRPALPHHQQHAIRGISYASSTKALVHTRRRSWELRDGIFGGGSFTDMPIQQCWYPSDNARPADTPINGNGNGNGSRSSSHSGRHRLVAVDPDRSHAPAVLTGAYLWGANARRFTTLPPADRDLLVLECLERLHPRIREEVDDIVHWNWDDQVGLGGGAFAHLAPGEHSRYLVGLGTPHPVDRPRIWFAGEHLSAAHAWMQGAAQSALGVVLRVLDQWGHRGEPYAPAEVGSRP</sequence>
<dbReference type="Proteomes" id="UP001499863">
    <property type="component" value="Unassembled WGS sequence"/>
</dbReference>
<protein>
    <submittedName>
        <fullName evidence="3">FAD-dependent oxidoreductase</fullName>
    </submittedName>
</protein>
<dbReference type="SUPFAM" id="SSF54373">
    <property type="entry name" value="FAD-linked reductases, C-terminal domain"/>
    <property type="match status" value="1"/>
</dbReference>
<feature type="domain" description="Amine oxidase" evidence="2">
    <location>
        <begin position="41"/>
        <end position="514"/>
    </location>
</feature>